<reference evidence="1 2" key="1">
    <citation type="journal article" date="2012" name="New Phytol.">
        <title>Insight into trade-off between wood decay and parasitism from the genome of a fungal forest pathogen.</title>
        <authorList>
            <person name="Olson A."/>
            <person name="Aerts A."/>
            <person name="Asiegbu F."/>
            <person name="Belbahri L."/>
            <person name="Bouzid O."/>
            <person name="Broberg A."/>
            <person name="Canback B."/>
            <person name="Coutinho P.M."/>
            <person name="Cullen D."/>
            <person name="Dalman K."/>
            <person name="Deflorio G."/>
            <person name="van Diepen L.T."/>
            <person name="Dunand C."/>
            <person name="Duplessis S."/>
            <person name="Durling M."/>
            <person name="Gonthier P."/>
            <person name="Grimwood J."/>
            <person name="Fossdal C.G."/>
            <person name="Hansson D."/>
            <person name="Henrissat B."/>
            <person name="Hietala A."/>
            <person name="Himmelstrand K."/>
            <person name="Hoffmeister D."/>
            <person name="Hogberg N."/>
            <person name="James T.Y."/>
            <person name="Karlsson M."/>
            <person name="Kohler A."/>
            <person name="Kues U."/>
            <person name="Lee Y.H."/>
            <person name="Lin Y.C."/>
            <person name="Lind M."/>
            <person name="Lindquist E."/>
            <person name="Lombard V."/>
            <person name="Lucas S."/>
            <person name="Lunden K."/>
            <person name="Morin E."/>
            <person name="Murat C."/>
            <person name="Park J."/>
            <person name="Raffaello T."/>
            <person name="Rouze P."/>
            <person name="Salamov A."/>
            <person name="Schmutz J."/>
            <person name="Solheim H."/>
            <person name="Stahlberg J."/>
            <person name="Velez H."/>
            <person name="de Vries R.P."/>
            <person name="Wiebenga A."/>
            <person name="Woodward S."/>
            <person name="Yakovlev I."/>
            <person name="Garbelotto M."/>
            <person name="Martin F."/>
            <person name="Grigoriev I.V."/>
            <person name="Stenlid J."/>
        </authorList>
    </citation>
    <scope>NUCLEOTIDE SEQUENCE [LARGE SCALE GENOMIC DNA]</scope>
    <source>
        <strain evidence="1 2">TC 32-1</strain>
    </source>
</reference>
<evidence type="ECO:0000313" key="1">
    <source>
        <dbReference type="EMBL" id="ETW78364.1"/>
    </source>
</evidence>
<protein>
    <submittedName>
        <fullName evidence="1">Uncharacterized protein</fullName>
    </submittedName>
</protein>
<dbReference type="RefSeq" id="XP_009550341.1">
    <property type="nucleotide sequence ID" value="XM_009552046.1"/>
</dbReference>
<proteinExistence type="predicted"/>
<evidence type="ECO:0000313" key="2">
    <source>
        <dbReference type="Proteomes" id="UP000030671"/>
    </source>
</evidence>
<dbReference type="OrthoDB" id="40579at2759"/>
<accession>W4JY39</accession>
<dbReference type="EMBL" id="KI925462">
    <property type="protein sequence ID" value="ETW78364.1"/>
    <property type="molecule type" value="Genomic_DNA"/>
</dbReference>
<dbReference type="AlphaFoldDB" id="W4JY39"/>
<dbReference type="HOGENOM" id="CLU_109019_0_0_1"/>
<dbReference type="KEGG" id="hir:HETIRDRAFT_324956"/>
<sequence>MDPWRVSDSASWRSRPLMHYSIPAPARAIVRSGERYDPTSACNDTRNGWPSEMSMHPLCRIDSMVETNAAPGVQLAPGRLAEVRTVQRNTNIYNDEHNGNHLPVEHTFAEAISVPIAGPVASPPCPAAFTLKKLMVSSARARTKTRNPTRELHDARPHICTKHRTVYRHHGDLVRHKRTTPGHTAYQGPVTCVCRREYSRQDGMYKHLKTKKCTGLPRSWA</sequence>
<name>W4JY39_HETIT</name>
<dbReference type="InParanoid" id="W4JY39"/>
<dbReference type="GeneID" id="20671097"/>
<dbReference type="Proteomes" id="UP000030671">
    <property type="component" value="Unassembled WGS sequence"/>
</dbReference>
<gene>
    <name evidence="1" type="ORF">HETIRDRAFT_324956</name>
</gene>
<keyword evidence="2" id="KW-1185">Reference proteome</keyword>
<organism evidence="1 2">
    <name type="scientific">Heterobasidion irregulare (strain TC 32-1)</name>
    <dbReference type="NCBI Taxonomy" id="747525"/>
    <lineage>
        <taxon>Eukaryota</taxon>
        <taxon>Fungi</taxon>
        <taxon>Dikarya</taxon>
        <taxon>Basidiomycota</taxon>
        <taxon>Agaricomycotina</taxon>
        <taxon>Agaricomycetes</taxon>
        <taxon>Russulales</taxon>
        <taxon>Bondarzewiaceae</taxon>
        <taxon>Heterobasidion</taxon>
        <taxon>Heterobasidion annosum species complex</taxon>
    </lineage>
</organism>